<dbReference type="InterPro" id="IPR020806">
    <property type="entry name" value="PKS_PP-bd"/>
</dbReference>
<dbReference type="SUPFAM" id="SSF56801">
    <property type="entry name" value="Acetyl-CoA synthetase-like"/>
    <property type="match status" value="1"/>
</dbReference>
<dbReference type="InterPro" id="IPR000873">
    <property type="entry name" value="AMP-dep_synth/lig_dom"/>
</dbReference>
<keyword evidence="2" id="KW-0597">Phosphoprotein</keyword>
<name>A0ABP6CES2_9ACTN</name>
<organism evidence="4 5">
    <name type="scientific">Actinomadura fulvescens</name>
    <dbReference type="NCBI Taxonomy" id="46160"/>
    <lineage>
        <taxon>Bacteria</taxon>
        <taxon>Bacillati</taxon>
        <taxon>Actinomycetota</taxon>
        <taxon>Actinomycetes</taxon>
        <taxon>Streptosporangiales</taxon>
        <taxon>Thermomonosporaceae</taxon>
        <taxon>Actinomadura</taxon>
    </lineage>
</organism>
<protein>
    <recommendedName>
        <fullName evidence="3">Carrier domain-containing protein</fullName>
    </recommendedName>
</protein>
<dbReference type="EMBL" id="BAAATD010000008">
    <property type="protein sequence ID" value="GAA2616697.1"/>
    <property type="molecule type" value="Genomic_DNA"/>
</dbReference>
<dbReference type="Pfam" id="PF00501">
    <property type="entry name" value="AMP-binding"/>
    <property type="match status" value="1"/>
</dbReference>
<accession>A0ABP6CES2</accession>
<feature type="domain" description="Carrier" evidence="3">
    <location>
        <begin position="527"/>
        <end position="602"/>
    </location>
</feature>
<dbReference type="InterPro" id="IPR020845">
    <property type="entry name" value="AMP-binding_CS"/>
</dbReference>
<evidence type="ECO:0000256" key="2">
    <source>
        <dbReference type="ARBA" id="ARBA00022553"/>
    </source>
</evidence>
<dbReference type="InterPro" id="IPR010071">
    <property type="entry name" value="AA_adenyl_dom"/>
</dbReference>
<dbReference type="PROSITE" id="PS00455">
    <property type="entry name" value="AMP_BINDING"/>
    <property type="match status" value="1"/>
</dbReference>
<dbReference type="Proteomes" id="UP001501509">
    <property type="component" value="Unassembled WGS sequence"/>
</dbReference>
<dbReference type="Gene3D" id="1.10.1200.10">
    <property type="entry name" value="ACP-like"/>
    <property type="match status" value="1"/>
</dbReference>
<sequence>MTPDSEIGRILVRHADLAPDRPAVISPEGTLTYGGLSARAERYRQAMDSAGLRRGDVVALTLPDGPDAIAALVAAFSAGLAFVWLDEDQPEARHQLILRDCCPVGLITHGTGLAMAGCPVAVAVAGDTAEVRAEVGADRSPTVPPDTSCLIYTSGSTGKPKGIAQRSGNLMHFAHWLARHTGIGPTSRMLQWARLSYDASYLEILGVLEAGAALVIPPPRDKPDGTRVREWVTDHAVSHIFTVPTLIRRLLLAREEAADKPAEHVEAVSLYGEPLHSSLVSRVRAHFPAAQVYNLYGPAESAVATFHPVPGDCDGEVPIGADIEGIQTLLRDRDGRPVPDGQEGEVWLRSRFLAHGYVGRPEETQAAFLPPEAALPDAGDRPERIYRTGDLARRLPDGTLLFLGRRDHQVKIRGARVELAEIEAALFDEPNVAQACVGVFTDESGTTHPVAYLEPRPGATVEVGPLHRKLTTTLPAYMVPAAYILIDGLPTTTTGKVDRKRLPDPRPYLGVPATDAKRTVPLDGPDAFTTETERGLADIWRRVLKIDELGPDDDFFALKGHSLLAVRITAAIIEEFGVEIPVRAVFEYPTVSELAAHIDETTEPPRQP</sequence>
<dbReference type="InterPro" id="IPR045851">
    <property type="entry name" value="AMP-bd_C_sf"/>
</dbReference>
<dbReference type="Gene3D" id="3.40.50.12780">
    <property type="entry name" value="N-terminal domain of ligase-like"/>
    <property type="match status" value="1"/>
</dbReference>
<dbReference type="InterPro" id="IPR036736">
    <property type="entry name" value="ACP-like_sf"/>
</dbReference>
<dbReference type="PANTHER" id="PTHR45527">
    <property type="entry name" value="NONRIBOSOMAL PEPTIDE SYNTHETASE"/>
    <property type="match status" value="1"/>
</dbReference>
<dbReference type="SMART" id="SM00823">
    <property type="entry name" value="PKS_PP"/>
    <property type="match status" value="1"/>
</dbReference>
<dbReference type="RefSeq" id="WP_344545800.1">
    <property type="nucleotide sequence ID" value="NZ_BAAATD010000008.1"/>
</dbReference>
<dbReference type="Pfam" id="PF13193">
    <property type="entry name" value="AMP-binding_C"/>
    <property type="match status" value="1"/>
</dbReference>
<reference evidence="5" key="1">
    <citation type="journal article" date="2019" name="Int. J. Syst. Evol. Microbiol.">
        <title>The Global Catalogue of Microorganisms (GCM) 10K type strain sequencing project: providing services to taxonomists for standard genome sequencing and annotation.</title>
        <authorList>
            <consortium name="The Broad Institute Genomics Platform"/>
            <consortium name="The Broad Institute Genome Sequencing Center for Infectious Disease"/>
            <person name="Wu L."/>
            <person name="Ma J."/>
        </authorList>
    </citation>
    <scope>NUCLEOTIDE SEQUENCE [LARGE SCALE GENOMIC DNA]</scope>
    <source>
        <strain evidence="5">JCM 6833</strain>
    </source>
</reference>
<dbReference type="InterPro" id="IPR009081">
    <property type="entry name" value="PP-bd_ACP"/>
</dbReference>
<dbReference type="CDD" id="cd05930">
    <property type="entry name" value="A_NRPS"/>
    <property type="match status" value="1"/>
</dbReference>
<dbReference type="PANTHER" id="PTHR45527:SF1">
    <property type="entry name" value="FATTY ACID SYNTHASE"/>
    <property type="match status" value="1"/>
</dbReference>
<evidence type="ECO:0000313" key="5">
    <source>
        <dbReference type="Proteomes" id="UP001501509"/>
    </source>
</evidence>
<evidence type="ECO:0000259" key="3">
    <source>
        <dbReference type="PROSITE" id="PS50075"/>
    </source>
</evidence>
<proteinExistence type="predicted"/>
<keyword evidence="5" id="KW-1185">Reference proteome</keyword>
<dbReference type="NCBIfam" id="TIGR01733">
    <property type="entry name" value="AA-adenyl-dom"/>
    <property type="match status" value="1"/>
</dbReference>
<dbReference type="Gene3D" id="3.30.300.30">
    <property type="match status" value="1"/>
</dbReference>
<dbReference type="InterPro" id="IPR042099">
    <property type="entry name" value="ANL_N_sf"/>
</dbReference>
<dbReference type="SUPFAM" id="SSF47336">
    <property type="entry name" value="ACP-like"/>
    <property type="match status" value="1"/>
</dbReference>
<dbReference type="PROSITE" id="PS50075">
    <property type="entry name" value="CARRIER"/>
    <property type="match status" value="1"/>
</dbReference>
<dbReference type="Pfam" id="PF00550">
    <property type="entry name" value="PP-binding"/>
    <property type="match status" value="1"/>
</dbReference>
<gene>
    <name evidence="4" type="ORF">GCM10010411_59790</name>
</gene>
<comment type="caution">
    <text evidence="4">The sequence shown here is derived from an EMBL/GenBank/DDBJ whole genome shotgun (WGS) entry which is preliminary data.</text>
</comment>
<evidence type="ECO:0000313" key="4">
    <source>
        <dbReference type="EMBL" id="GAA2616697.1"/>
    </source>
</evidence>
<dbReference type="InterPro" id="IPR025110">
    <property type="entry name" value="AMP-bd_C"/>
</dbReference>
<evidence type="ECO:0000256" key="1">
    <source>
        <dbReference type="ARBA" id="ARBA00022450"/>
    </source>
</evidence>
<keyword evidence="1" id="KW-0596">Phosphopantetheine</keyword>